<organism evidence="2">
    <name type="scientific">Arundo donax</name>
    <name type="common">Giant reed</name>
    <name type="synonym">Donax arundinaceus</name>
    <dbReference type="NCBI Taxonomy" id="35708"/>
    <lineage>
        <taxon>Eukaryota</taxon>
        <taxon>Viridiplantae</taxon>
        <taxon>Streptophyta</taxon>
        <taxon>Embryophyta</taxon>
        <taxon>Tracheophyta</taxon>
        <taxon>Spermatophyta</taxon>
        <taxon>Magnoliopsida</taxon>
        <taxon>Liliopsida</taxon>
        <taxon>Poales</taxon>
        <taxon>Poaceae</taxon>
        <taxon>PACMAD clade</taxon>
        <taxon>Arundinoideae</taxon>
        <taxon>Arundineae</taxon>
        <taxon>Arundo</taxon>
    </lineage>
</organism>
<name>A0A0A9H0L4_ARUDO</name>
<accession>A0A0A9H0L4</accession>
<keyword evidence="1" id="KW-0732">Signal</keyword>
<evidence type="ECO:0000313" key="2">
    <source>
        <dbReference type="EMBL" id="JAE30307.1"/>
    </source>
</evidence>
<feature type="signal peptide" evidence="1">
    <location>
        <begin position="1"/>
        <end position="19"/>
    </location>
</feature>
<proteinExistence type="predicted"/>
<dbReference type="AlphaFoldDB" id="A0A0A9H0L4"/>
<dbReference type="EMBL" id="GBRH01167589">
    <property type="protein sequence ID" value="JAE30307.1"/>
    <property type="molecule type" value="Transcribed_RNA"/>
</dbReference>
<reference evidence="2" key="1">
    <citation type="submission" date="2014-09" db="EMBL/GenBank/DDBJ databases">
        <authorList>
            <person name="Magalhaes I.L.F."/>
            <person name="Oliveira U."/>
            <person name="Santos F.R."/>
            <person name="Vidigal T.H.D.A."/>
            <person name="Brescovit A.D."/>
            <person name="Santos A.J."/>
        </authorList>
    </citation>
    <scope>NUCLEOTIDE SEQUENCE</scope>
    <source>
        <tissue evidence="2">Shoot tissue taken approximately 20 cm above the soil surface</tissue>
    </source>
</reference>
<protein>
    <submittedName>
        <fullName evidence="2">Uncharacterized protein</fullName>
    </submittedName>
</protein>
<sequence length="62" mass="6641">MMKWGLMIMLHHCLQTLRSLSRALMGSLRSISSMTSGGSFVAGFSTECIAVCSSLAIANTFP</sequence>
<reference evidence="2" key="2">
    <citation type="journal article" date="2015" name="Data Brief">
        <title>Shoot transcriptome of the giant reed, Arundo donax.</title>
        <authorList>
            <person name="Barrero R.A."/>
            <person name="Guerrero F.D."/>
            <person name="Moolhuijzen P."/>
            <person name="Goolsby J.A."/>
            <person name="Tidwell J."/>
            <person name="Bellgard S.E."/>
            <person name="Bellgard M.I."/>
        </authorList>
    </citation>
    <scope>NUCLEOTIDE SEQUENCE</scope>
    <source>
        <tissue evidence="2">Shoot tissue taken approximately 20 cm above the soil surface</tissue>
    </source>
</reference>
<feature type="chain" id="PRO_5002065305" evidence="1">
    <location>
        <begin position="20"/>
        <end position="62"/>
    </location>
</feature>
<evidence type="ECO:0000256" key="1">
    <source>
        <dbReference type="SAM" id="SignalP"/>
    </source>
</evidence>